<protein>
    <recommendedName>
        <fullName evidence="4">Type IX secretion system membrane protein PorP/SprF</fullName>
    </recommendedName>
</protein>
<proteinExistence type="predicted"/>
<dbReference type="OrthoDB" id="891773at2"/>
<keyword evidence="3" id="KW-1185">Reference proteome</keyword>
<gene>
    <name evidence="2" type="ORF">DCC81_13675</name>
</gene>
<dbReference type="EMBL" id="QCYK01000002">
    <property type="protein sequence ID" value="PUZ25347.1"/>
    <property type="molecule type" value="Genomic_DNA"/>
</dbReference>
<dbReference type="AlphaFoldDB" id="A0A2T7BGE1"/>
<dbReference type="Proteomes" id="UP000244450">
    <property type="component" value="Unassembled WGS sequence"/>
</dbReference>
<name>A0A2T7BGE1_9BACT</name>
<keyword evidence="1" id="KW-0732">Signal</keyword>
<evidence type="ECO:0000313" key="2">
    <source>
        <dbReference type="EMBL" id="PUZ25347.1"/>
    </source>
</evidence>
<accession>A0A2T7BGE1</accession>
<evidence type="ECO:0008006" key="4">
    <source>
        <dbReference type="Google" id="ProtNLM"/>
    </source>
</evidence>
<sequence>MQFSIRSLLLGILLAAFCGSASLAQSLNKAEALLEPSATQYFQNQYLANSAMAGLDTGLHINVAYRKQWAGIQGAPVTQSITADYRATDRVGVGFHLMSDQAGLIDRTKAGLTYAYHLPLDEKGTHLSFGLSLALDLQHLDVTKLNGDLDDPSISRYNRRDNYFEGEFGVAYTSEHLGAQLALPNVRSLFTGDDKTVDGGTLYYAALSYRFLPESGAVNSLEPKIAYRGVRGYQPIFDAGVNLVFLNNVVNMMALYHTSKSVTAGVGFNIKQSVMVHAMYTSQTGGMKTYVDGAFEVGLTLNLFRQAPENQ</sequence>
<dbReference type="Pfam" id="PF11751">
    <property type="entry name" value="PorP_SprF"/>
    <property type="match status" value="1"/>
</dbReference>
<comment type="caution">
    <text evidence="2">The sequence shown here is derived from an EMBL/GenBank/DDBJ whole genome shotgun (WGS) entry which is preliminary data.</text>
</comment>
<dbReference type="RefSeq" id="WP_108687185.1">
    <property type="nucleotide sequence ID" value="NZ_QCYK01000002.1"/>
</dbReference>
<organism evidence="2 3">
    <name type="scientific">Chitinophaga parva</name>
    <dbReference type="NCBI Taxonomy" id="2169414"/>
    <lineage>
        <taxon>Bacteria</taxon>
        <taxon>Pseudomonadati</taxon>
        <taxon>Bacteroidota</taxon>
        <taxon>Chitinophagia</taxon>
        <taxon>Chitinophagales</taxon>
        <taxon>Chitinophagaceae</taxon>
        <taxon>Chitinophaga</taxon>
    </lineage>
</organism>
<feature type="chain" id="PRO_5015669410" description="Type IX secretion system membrane protein PorP/SprF" evidence="1">
    <location>
        <begin position="25"/>
        <end position="311"/>
    </location>
</feature>
<dbReference type="NCBIfam" id="TIGR03519">
    <property type="entry name" value="T9SS_PorP_fam"/>
    <property type="match status" value="1"/>
</dbReference>
<evidence type="ECO:0000256" key="1">
    <source>
        <dbReference type="SAM" id="SignalP"/>
    </source>
</evidence>
<reference evidence="2 3" key="1">
    <citation type="submission" date="2018-04" db="EMBL/GenBank/DDBJ databases">
        <title>Chitinophaga fuyangensis sp. nov., isolated from soil in a chemical factory.</title>
        <authorList>
            <person name="Chen K."/>
        </authorList>
    </citation>
    <scope>NUCLEOTIDE SEQUENCE [LARGE SCALE GENOMIC DNA]</scope>
    <source>
        <strain evidence="2 3">LY-1</strain>
    </source>
</reference>
<evidence type="ECO:0000313" key="3">
    <source>
        <dbReference type="Proteomes" id="UP000244450"/>
    </source>
</evidence>
<feature type="signal peptide" evidence="1">
    <location>
        <begin position="1"/>
        <end position="24"/>
    </location>
</feature>
<dbReference type="InterPro" id="IPR019861">
    <property type="entry name" value="PorP/SprF_Bacteroidetes"/>
</dbReference>